<protein>
    <submittedName>
        <fullName evidence="4">Uncharacterized protein</fullName>
    </submittedName>
</protein>
<evidence type="ECO:0000313" key="4">
    <source>
        <dbReference type="EMBL" id="SPR01534.1"/>
    </source>
</evidence>
<feature type="repeat" description="ANK" evidence="3">
    <location>
        <begin position="363"/>
        <end position="396"/>
    </location>
</feature>
<dbReference type="SUPFAM" id="SSF48403">
    <property type="entry name" value="Ankyrin repeat"/>
    <property type="match status" value="2"/>
</dbReference>
<dbReference type="InterPro" id="IPR036770">
    <property type="entry name" value="Ankyrin_rpt-contain_sf"/>
</dbReference>
<dbReference type="Gene3D" id="1.25.40.20">
    <property type="entry name" value="Ankyrin repeat-containing domain"/>
    <property type="match status" value="6"/>
</dbReference>
<dbReference type="InterPro" id="IPR002110">
    <property type="entry name" value="Ankyrin_rpt"/>
</dbReference>
<dbReference type="Pfam" id="PF00023">
    <property type="entry name" value="Ank"/>
    <property type="match status" value="2"/>
</dbReference>
<evidence type="ECO:0000256" key="3">
    <source>
        <dbReference type="PROSITE-ProRule" id="PRU00023"/>
    </source>
</evidence>
<dbReference type="SUPFAM" id="SSF54695">
    <property type="entry name" value="POZ domain"/>
    <property type="match status" value="1"/>
</dbReference>
<reference evidence="4 5" key="1">
    <citation type="submission" date="2018-03" db="EMBL/GenBank/DDBJ databases">
        <authorList>
            <person name="Fogelqvist J."/>
        </authorList>
    </citation>
    <scope>NUCLEOTIDE SEQUENCE [LARGE SCALE GENOMIC DNA]</scope>
</reference>
<dbReference type="EMBL" id="OVEO01000018">
    <property type="protein sequence ID" value="SPR01534.1"/>
    <property type="molecule type" value="Genomic_DNA"/>
</dbReference>
<feature type="repeat" description="ANK" evidence="3">
    <location>
        <begin position="680"/>
        <end position="702"/>
    </location>
</feature>
<accession>A0A3P3YN51</accession>
<dbReference type="PANTHER" id="PTHR24180:SF42">
    <property type="entry name" value="FORK-HEAD DOMAIN-CONTAINING PROTEIN"/>
    <property type="match status" value="1"/>
</dbReference>
<dbReference type="PROSITE" id="PS50297">
    <property type="entry name" value="ANK_REP_REGION"/>
    <property type="match status" value="7"/>
</dbReference>
<feature type="repeat" description="ANK" evidence="3">
    <location>
        <begin position="327"/>
        <end position="348"/>
    </location>
</feature>
<keyword evidence="1" id="KW-0677">Repeat</keyword>
<dbReference type="PROSITE" id="PS50088">
    <property type="entry name" value="ANK_REPEAT"/>
    <property type="match status" value="8"/>
</dbReference>
<sequence length="767" mass="84017">MSIAQSKRIGIVLAPLPLKLVIAVLVVVSSSVVHAVDLYSRDGLAFPDVNPAIVEQSLTLRNVMNDFVGTDVIPLPGIAGTELALVVEFVNTAAVHGVQRAVQWAREVLSTMGLLDQCKLLEGVNYLGMPSLEAAIMSTKRTWDEYCSMGSLLTDPSVFWAAVGHHPGMSALNRAAHTPQQKDIVNQVHVALVYAGEGNAMLINSGTWVDQHNVLGWAISQGEEAVVELLMNVPSVEVHAFGSLHLAVERWQLDVLELLLKHLWIRLGDLPDQERNRLRSATTMLVNADDVYGMSPLHWAARRGHARVLKLFLEYSTNMDVNAINVEGKTALHWAAMNGHCNATEVLLAARRLNIAVNRIDPNGWTPLHWAAHNGHGCVAALLVRAPGMEINAPDSKRWTPLHYACQQNHLHVVQILVNNGNSDVINAPGRRLWTPLHLAVSWDRIEVVRALLQAADIDIEATDRADDGNAMLISSARRGPVDKHNILGWAISQGEDAVVALLTNVPGIHPGSLELLLNHPGTRVADLPDRELVNAADRDGNTALHRTARHGHAGVIKLFLEHPAIRVNAADRDGKTALHWAAKNGHCNATEVLLQALGIDVNPVESNRWTPLHWAAHNGHLNDGCVAALLVWAPGTEVNARDGSQWTPLHYACQRDRTRVVRILVDAANADVINARDLQGQTPLHVAVSLNRADVVRALLQADDIDIEAEDVAHQTALRIAEEKGFHDIVLLLRQRYGPAGEDIGSSSEEWSAGRPVRRRWWTPRH</sequence>
<keyword evidence="4" id="KW-0496">Mitochondrion</keyword>
<dbReference type="InterPro" id="IPR051637">
    <property type="entry name" value="Ank_repeat_dom-contain_49"/>
</dbReference>
<evidence type="ECO:0000256" key="1">
    <source>
        <dbReference type="ARBA" id="ARBA00022737"/>
    </source>
</evidence>
<keyword evidence="2 3" id="KW-0040">ANK repeat</keyword>
<dbReference type="AlphaFoldDB" id="A0A3P3YN51"/>
<name>A0A3P3YN51_PLABS</name>
<organism evidence="4 5">
    <name type="scientific">Plasmodiophora brassicae</name>
    <name type="common">Clubroot disease agent</name>
    <dbReference type="NCBI Taxonomy" id="37360"/>
    <lineage>
        <taxon>Eukaryota</taxon>
        <taxon>Sar</taxon>
        <taxon>Rhizaria</taxon>
        <taxon>Endomyxa</taxon>
        <taxon>Phytomyxea</taxon>
        <taxon>Plasmodiophorida</taxon>
        <taxon>Plasmodiophoridae</taxon>
        <taxon>Plasmodiophora</taxon>
    </lineage>
</organism>
<dbReference type="Pfam" id="PF12796">
    <property type="entry name" value="Ank_2"/>
    <property type="match status" value="4"/>
</dbReference>
<evidence type="ECO:0000256" key="2">
    <source>
        <dbReference type="ARBA" id="ARBA00023043"/>
    </source>
</evidence>
<dbReference type="Pfam" id="PF13606">
    <property type="entry name" value="Ank_3"/>
    <property type="match status" value="1"/>
</dbReference>
<feature type="repeat" description="ANK" evidence="3">
    <location>
        <begin position="608"/>
        <end position="644"/>
    </location>
</feature>
<dbReference type="InterPro" id="IPR011333">
    <property type="entry name" value="SKP1/BTB/POZ_sf"/>
</dbReference>
<dbReference type="Gene3D" id="3.30.710.10">
    <property type="entry name" value="Potassium Channel Kv1.1, Chain A"/>
    <property type="match status" value="1"/>
</dbReference>
<dbReference type="Proteomes" id="UP000290189">
    <property type="component" value="Unassembled WGS sequence"/>
</dbReference>
<proteinExistence type="predicted"/>
<evidence type="ECO:0000313" key="5">
    <source>
        <dbReference type="Proteomes" id="UP000290189"/>
    </source>
</evidence>
<gene>
    <name evidence="4" type="ORF">PLBR_LOCUS8749</name>
</gene>
<feature type="repeat" description="ANK" evidence="3">
    <location>
        <begin position="574"/>
        <end position="607"/>
    </location>
</feature>
<dbReference type="PANTHER" id="PTHR24180">
    <property type="entry name" value="CYCLIN-DEPENDENT KINASE INHIBITOR 2C-RELATED"/>
    <property type="match status" value="1"/>
</dbReference>
<dbReference type="SMART" id="SM00248">
    <property type="entry name" value="ANK"/>
    <property type="match status" value="11"/>
</dbReference>
<feature type="repeat" description="ANK" evidence="3">
    <location>
        <begin position="292"/>
        <end position="324"/>
    </location>
</feature>
<geneLocation type="mitochondrion" evidence="4"/>
<feature type="repeat" description="ANK" evidence="3">
    <location>
        <begin position="540"/>
        <end position="565"/>
    </location>
</feature>
<feature type="repeat" description="ANK" evidence="3">
    <location>
        <begin position="397"/>
        <end position="421"/>
    </location>
</feature>